<dbReference type="Proteomes" id="UP000321934">
    <property type="component" value="Chromosome"/>
</dbReference>
<reference evidence="1 2" key="1">
    <citation type="journal article" date="2019" name="ISME J.">
        <title>Deianiraea, an extracellular bacterium associated with the ciliate Paramecium, suggests an alternative scenario for the evolution of Rickettsiales.</title>
        <authorList>
            <person name="Castelli M."/>
            <person name="Sabaneyeva E."/>
            <person name="Lanzoni O."/>
            <person name="Lebedeva N."/>
            <person name="Floriano A.M."/>
            <person name="Gaiarsa S."/>
            <person name="Benken K."/>
            <person name="Modeo L."/>
            <person name="Bandi C."/>
            <person name="Potekhin A."/>
            <person name="Sassera D."/>
            <person name="Petroni G."/>
        </authorList>
    </citation>
    <scope>NUCLEOTIDE SEQUENCE [LARGE SCALE GENOMIC DNA]</scope>
    <source>
        <strain evidence="1">CyL4-1</strain>
    </source>
</reference>
<sequence>MPYKLTQSHIISLAIAPRLKNPIALIKNIIDVINVRHAYILVLPVLWTYRFANKQIIDAISDRYSYIFIYKTYANVYLVLL</sequence>
<proteinExistence type="predicted"/>
<dbReference type="AlphaFoldDB" id="A0A5B8XCS6"/>
<name>A0A5B8XCS6_9RICK</name>
<dbReference type="EMBL" id="CP029077">
    <property type="protein sequence ID" value="QED23158.1"/>
    <property type="molecule type" value="Genomic_DNA"/>
</dbReference>
<gene>
    <name evidence="1" type="ORF">Deia_00352</name>
</gene>
<keyword evidence="2" id="KW-1185">Reference proteome</keyword>
<protein>
    <submittedName>
        <fullName evidence="1">Uncharacterized protein</fullName>
    </submittedName>
</protein>
<evidence type="ECO:0000313" key="2">
    <source>
        <dbReference type="Proteomes" id="UP000321934"/>
    </source>
</evidence>
<evidence type="ECO:0000313" key="1">
    <source>
        <dbReference type="EMBL" id="QED23158.1"/>
    </source>
</evidence>
<organism evidence="1 2">
    <name type="scientific">Candidatus Deianiraea vastatrix</name>
    <dbReference type="NCBI Taxonomy" id="2163644"/>
    <lineage>
        <taxon>Bacteria</taxon>
        <taxon>Pseudomonadati</taxon>
        <taxon>Pseudomonadota</taxon>
        <taxon>Alphaproteobacteria</taxon>
        <taxon>Rickettsiales</taxon>
        <taxon>Candidatus Deianiraeaceae</taxon>
        <taxon>Candidatus Deianiraea</taxon>
    </lineage>
</organism>
<accession>A0A5B8XCS6</accession>